<dbReference type="InterPro" id="IPR036249">
    <property type="entry name" value="Thioredoxin-like_sf"/>
</dbReference>
<evidence type="ECO:0000313" key="6">
    <source>
        <dbReference type="Proteomes" id="UP000011087"/>
    </source>
</evidence>
<dbReference type="Gene3D" id="3.40.30.10">
    <property type="entry name" value="Glutaredoxin"/>
    <property type="match status" value="1"/>
</dbReference>
<protein>
    <recommendedName>
        <fullName evidence="3">VOC domain-containing protein</fullName>
    </recommendedName>
</protein>
<dbReference type="KEGG" id="gtt:GUITHDRAFT_159506"/>
<name>L1JJS4_GUITC</name>
<dbReference type="HOGENOM" id="CLU_044479_0_0_1"/>
<dbReference type="Proteomes" id="UP000011087">
    <property type="component" value="Unassembled WGS sequence"/>
</dbReference>
<dbReference type="OrthoDB" id="1545884at2759"/>
<evidence type="ECO:0000313" key="4">
    <source>
        <dbReference type="EMBL" id="EKX48404.1"/>
    </source>
</evidence>
<dbReference type="Pfam" id="PF00903">
    <property type="entry name" value="Glyoxalase"/>
    <property type="match status" value="2"/>
</dbReference>
<dbReference type="eggNOG" id="KOG1752">
    <property type="taxonomic scope" value="Eukaryota"/>
</dbReference>
<dbReference type="PROSITE" id="PS00195">
    <property type="entry name" value="GLUTAREDOXIN_1"/>
    <property type="match status" value="1"/>
</dbReference>
<dbReference type="EnsemblProtists" id="EKX48404">
    <property type="protein sequence ID" value="EKX48404"/>
    <property type="gene ID" value="GUITHDRAFT_159506"/>
</dbReference>
<dbReference type="RefSeq" id="XP_005835384.1">
    <property type="nucleotide sequence ID" value="XM_005835327.1"/>
</dbReference>
<gene>
    <name evidence="4" type="ORF">GUITHDRAFT_159506</name>
</gene>
<feature type="domain" description="VOC" evidence="3">
    <location>
        <begin position="19"/>
        <end position="145"/>
    </location>
</feature>
<organism evidence="4">
    <name type="scientific">Guillardia theta (strain CCMP2712)</name>
    <name type="common">Cryptophyte</name>
    <dbReference type="NCBI Taxonomy" id="905079"/>
    <lineage>
        <taxon>Eukaryota</taxon>
        <taxon>Cryptophyceae</taxon>
        <taxon>Pyrenomonadales</taxon>
        <taxon>Geminigeraceae</taxon>
        <taxon>Guillardia</taxon>
    </lineage>
</organism>
<dbReference type="STRING" id="905079.L1JJS4"/>
<evidence type="ECO:0000256" key="1">
    <source>
        <dbReference type="ARBA" id="ARBA00023157"/>
    </source>
</evidence>
<dbReference type="PaxDb" id="55529-EKX48404"/>
<dbReference type="PROSITE" id="PS51354">
    <property type="entry name" value="GLUTAREDOXIN_2"/>
    <property type="match status" value="1"/>
</dbReference>
<dbReference type="PANTHER" id="PTHR46466:SF1">
    <property type="entry name" value="GLYOXALASE DOMAIN-CONTAINING PROTEIN 4"/>
    <property type="match status" value="1"/>
</dbReference>
<dbReference type="PANTHER" id="PTHR46466">
    <property type="entry name" value="GLYOXALASE DOMAIN-CONTAINING PROTEIN 4"/>
    <property type="match status" value="1"/>
</dbReference>
<feature type="domain" description="VOC" evidence="3">
    <location>
        <begin position="153"/>
        <end position="277"/>
    </location>
</feature>
<dbReference type="PROSITE" id="PS51819">
    <property type="entry name" value="VOC"/>
    <property type="match status" value="2"/>
</dbReference>
<evidence type="ECO:0000313" key="5">
    <source>
        <dbReference type="EnsemblProtists" id="EKX48404"/>
    </source>
</evidence>
<dbReference type="CDD" id="cd03419">
    <property type="entry name" value="GRX_GRXh_1_2_like"/>
    <property type="match status" value="1"/>
</dbReference>
<dbReference type="InterPro" id="IPR002109">
    <property type="entry name" value="Glutaredoxin"/>
</dbReference>
<dbReference type="EMBL" id="JH992986">
    <property type="protein sequence ID" value="EKX48404.1"/>
    <property type="molecule type" value="Genomic_DNA"/>
</dbReference>
<dbReference type="InterPro" id="IPR004360">
    <property type="entry name" value="Glyas_Fos-R_dOase_dom"/>
</dbReference>
<dbReference type="SUPFAM" id="SSF52833">
    <property type="entry name" value="Thioredoxin-like"/>
    <property type="match status" value="1"/>
</dbReference>
<dbReference type="InterPro" id="IPR043193">
    <property type="entry name" value="GLOD4"/>
</dbReference>
<dbReference type="Gene3D" id="3.10.180.10">
    <property type="entry name" value="2,3-Dihydroxybiphenyl 1,2-Dioxygenase, domain 1"/>
    <property type="match status" value="2"/>
</dbReference>
<dbReference type="InterPro" id="IPR029068">
    <property type="entry name" value="Glyas_Bleomycin-R_OHBP_Dase"/>
</dbReference>
<reference evidence="6" key="2">
    <citation type="submission" date="2012-11" db="EMBL/GenBank/DDBJ databases">
        <authorList>
            <person name="Kuo A."/>
            <person name="Curtis B.A."/>
            <person name="Tanifuji G."/>
            <person name="Burki F."/>
            <person name="Gruber A."/>
            <person name="Irimia M."/>
            <person name="Maruyama S."/>
            <person name="Arias M.C."/>
            <person name="Ball S.G."/>
            <person name="Gile G.H."/>
            <person name="Hirakawa Y."/>
            <person name="Hopkins J.F."/>
            <person name="Rensing S.A."/>
            <person name="Schmutz J."/>
            <person name="Symeonidi A."/>
            <person name="Elias M."/>
            <person name="Eveleigh R.J."/>
            <person name="Herman E.K."/>
            <person name="Klute M.J."/>
            <person name="Nakayama T."/>
            <person name="Obornik M."/>
            <person name="Reyes-Prieto A."/>
            <person name="Armbrust E.V."/>
            <person name="Aves S.J."/>
            <person name="Beiko R.G."/>
            <person name="Coutinho P."/>
            <person name="Dacks J.B."/>
            <person name="Durnford D.G."/>
            <person name="Fast N.M."/>
            <person name="Green B.R."/>
            <person name="Grisdale C."/>
            <person name="Hempe F."/>
            <person name="Henrissat B."/>
            <person name="Hoppner M.P."/>
            <person name="Ishida K.-I."/>
            <person name="Kim E."/>
            <person name="Koreny L."/>
            <person name="Kroth P.G."/>
            <person name="Liu Y."/>
            <person name="Malik S.-B."/>
            <person name="Maier U.G."/>
            <person name="McRose D."/>
            <person name="Mock T."/>
            <person name="Neilson J.A."/>
            <person name="Onodera N.T."/>
            <person name="Poole A.M."/>
            <person name="Pritham E.J."/>
            <person name="Richards T.A."/>
            <person name="Rocap G."/>
            <person name="Roy S.W."/>
            <person name="Sarai C."/>
            <person name="Schaack S."/>
            <person name="Shirato S."/>
            <person name="Slamovits C.H."/>
            <person name="Spencer D.F."/>
            <person name="Suzuki S."/>
            <person name="Worden A.Z."/>
            <person name="Zauner S."/>
            <person name="Barry K."/>
            <person name="Bell C."/>
            <person name="Bharti A.K."/>
            <person name="Crow J.A."/>
            <person name="Grimwood J."/>
            <person name="Kramer R."/>
            <person name="Lindquist E."/>
            <person name="Lucas S."/>
            <person name="Salamov A."/>
            <person name="McFadden G.I."/>
            <person name="Lane C.E."/>
            <person name="Keeling P.J."/>
            <person name="Gray M.W."/>
            <person name="Grigoriev I.V."/>
            <person name="Archibald J.M."/>
        </authorList>
    </citation>
    <scope>NUCLEOTIDE SEQUENCE</scope>
    <source>
        <strain evidence="6">CCMP2712</strain>
    </source>
</reference>
<evidence type="ECO:0000256" key="2">
    <source>
        <dbReference type="ARBA" id="ARBA00023284"/>
    </source>
</evidence>
<dbReference type="OMA" id="EETHFAM"/>
<accession>L1JJS4</accession>
<dbReference type="SUPFAM" id="SSF54593">
    <property type="entry name" value="Glyoxalase/Bleomycin resistance protein/Dihydroxybiphenyl dioxygenase"/>
    <property type="match status" value="1"/>
</dbReference>
<dbReference type="InterPro" id="IPR014025">
    <property type="entry name" value="Glutaredoxin_subgr"/>
</dbReference>
<keyword evidence="1" id="KW-1015">Disulfide bond</keyword>
<dbReference type="GeneID" id="17305025"/>
<dbReference type="InterPro" id="IPR011767">
    <property type="entry name" value="GLR_AS"/>
</dbReference>
<dbReference type="eggNOG" id="KOG2943">
    <property type="taxonomic scope" value="Eukaryota"/>
</dbReference>
<dbReference type="PRINTS" id="PR00160">
    <property type="entry name" value="GLUTAREDOXIN"/>
</dbReference>
<dbReference type="AlphaFoldDB" id="L1JJS4"/>
<reference evidence="5" key="3">
    <citation type="submission" date="2015-06" db="UniProtKB">
        <authorList>
            <consortium name="EnsemblProtists"/>
        </authorList>
    </citation>
    <scope>IDENTIFICATION</scope>
</reference>
<evidence type="ECO:0000259" key="3">
    <source>
        <dbReference type="PROSITE" id="PS51819"/>
    </source>
</evidence>
<dbReference type="InterPro" id="IPR037523">
    <property type="entry name" value="VOC_core"/>
</dbReference>
<proteinExistence type="predicted"/>
<keyword evidence="2" id="KW-0676">Redox-active center</keyword>
<dbReference type="Pfam" id="PF00462">
    <property type="entry name" value="Glutaredoxin"/>
    <property type="match status" value="1"/>
</dbReference>
<reference evidence="4 6" key="1">
    <citation type="journal article" date="2012" name="Nature">
        <title>Algal genomes reveal evolutionary mosaicism and the fate of nucleomorphs.</title>
        <authorList>
            <consortium name="DOE Joint Genome Institute"/>
            <person name="Curtis B.A."/>
            <person name="Tanifuji G."/>
            <person name="Burki F."/>
            <person name="Gruber A."/>
            <person name="Irimia M."/>
            <person name="Maruyama S."/>
            <person name="Arias M.C."/>
            <person name="Ball S.G."/>
            <person name="Gile G.H."/>
            <person name="Hirakawa Y."/>
            <person name="Hopkins J.F."/>
            <person name="Kuo A."/>
            <person name="Rensing S.A."/>
            <person name="Schmutz J."/>
            <person name="Symeonidi A."/>
            <person name="Elias M."/>
            <person name="Eveleigh R.J."/>
            <person name="Herman E.K."/>
            <person name="Klute M.J."/>
            <person name="Nakayama T."/>
            <person name="Obornik M."/>
            <person name="Reyes-Prieto A."/>
            <person name="Armbrust E.V."/>
            <person name="Aves S.J."/>
            <person name="Beiko R.G."/>
            <person name="Coutinho P."/>
            <person name="Dacks J.B."/>
            <person name="Durnford D.G."/>
            <person name="Fast N.M."/>
            <person name="Green B.R."/>
            <person name="Grisdale C.J."/>
            <person name="Hempel F."/>
            <person name="Henrissat B."/>
            <person name="Hoppner M.P."/>
            <person name="Ishida K."/>
            <person name="Kim E."/>
            <person name="Koreny L."/>
            <person name="Kroth P.G."/>
            <person name="Liu Y."/>
            <person name="Malik S.B."/>
            <person name="Maier U.G."/>
            <person name="McRose D."/>
            <person name="Mock T."/>
            <person name="Neilson J.A."/>
            <person name="Onodera N.T."/>
            <person name="Poole A.M."/>
            <person name="Pritham E.J."/>
            <person name="Richards T.A."/>
            <person name="Rocap G."/>
            <person name="Roy S.W."/>
            <person name="Sarai C."/>
            <person name="Schaack S."/>
            <person name="Shirato S."/>
            <person name="Slamovits C.H."/>
            <person name="Spencer D.F."/>
            <person name="Suzuki S."/>
            <person name="Worden A.Z."/>
            <person name="Zauner S."/>
            <person name="Barry K."/>
            <person name="Bell C."/>
            <person name="Bharti A.K."/>
            <person name="Crow J.A."/>
            <person name="Grimwood J."/>
            <person name="Kramer R."/>
            <person name="Lindquist E."/>
            <person name="Lucas S."/>
            <person name="Salamov A."/>
            <person name="McFadden G.I."/>
            <person name="Lane C.E."/>
            <person name="Keeling P.J."/>
            <person name="Gray M.W."/>
            <person name="Grigoriev I.V."/>
            <person name="Archibald J.M."/>
        </authorList>
    </citation>
    <scope>NUCLEOTIDE SEQUENCE</scope>
    <source>
        <strain evidence="4 6">CCMP2712</strain>
    </source>
</reference>
<sequence length="432" mass="47367">MSTSTVSEKTIFKQAGYRRPLHWVFKIGSLEKSLEFYQNVFGMHVHRHEEFASGCEATCNGPYGGAWSKTMIGYKTEESNFALELTYNYGIDSYMSGNDLRYIALRASALKSDPSKLGYKTETDPSTGNKIVTGPDGYKFMVVDTSEGNKDEPFLFVSINVQNLDKALNFHTKVLGAQVFQSTPGALGSAKSAVIGFSDKGTRLELVELPNQQSVDHALAAGRFATETEDGAPSYMGEKVKSAGGKILHGPIKLQPHNEEVVIVEDVDGYEYCFVDARGYTNCVNVAYAEGGREVDWDFRNRLETASRSTKNAKLEVAKVLARNYNKAEVKTKVEDKIKDNGAVVFSQTSCPFCAKAKKTLSDLGAKYEVVELDKLGDEGYAWRVELAEITQSGTVPQVFIGGKFVGGFSDGVEELVKEGKLKPMLEQAGAM</sequence>
<keyword evidence="6" id="KW-1185">Reference proteome</keyword>